<proteinExistence type="predicted"/>
<feature type="transmembrane region" description="Helical" evidence="1">
    <location>
        <begin position="49"/>
        <end position="66"/>
    </location>
</feature>
<keyword evidence="1" id="KW-0812">Transmembrane</keyword>
<dbReference type="AlphaFoldDB" id="M4BFK3"/>
<evidence type="ECO:0000256" key="1">
    <source>
        <dbReference type="SAM" id="Phobius"/>
    </source>
</evidence>
<evidence type="ECO:0000313" key="2">
    <source>
        <dbReference type="EnsemblProtists" id="HpaP805072"/>
    </source>
</evidence>
<dbReference type="EnsemblProtists" id="HpaT805072">
    <property type="protein sequence ID" value="HpaP805072"/>
    <property type="gene ID" value="HpaG805072"/>
</dbReference>
<sequence>MRARQTPTLGSLFGLRIYCKFLCTVKGVHTGKWETRLYDDLVVLEMTNLALPAAFYLLVLFLHMYAHRSYLLHPRS</sequence>
<keyword evidence="1" id="KW-0472">Membrane</keyword>
<keyword evidence="3" id="KW-1185">Reference proteome</keyword>
<organism evidence="2 3">
    <name type="scientific">Hyaloperonospora arabidopsidis (strain Emoy2)</name>
    <name type="common">Downy mildew agent</name>
    <name type="synonym">Peronospora arabidopsidis</name>
    <dbReference type="NCBI Taxonomy" id="559515"/>
    <lineage>
        <taxon>Eukaryota</taxon>
        <taxon>Sar</taxon>
        <taxon>Stramenopiles</taxon>
        <taxon>Oomycota</taxon>
        <taxon>Peronosporomycetes</taxon>
        <taxon>Peronosporales</taxon>
        <taxon>Peronosporaceae</taxon>
        <taxon>Hyaloperonospora</taxon>
    </lineage>
</organism>
<reference evidence="2" key="2">
    <citation type="submission" date="2015-06" db="UniProtKB">
        <authorList>
            <consortium name="EnsemblProtists"/>
        </authorList>
    </citation>
    <scope>IDENTIFICATION</scope>
    <source>
        <strain evidence="2">Emoy2</strain>
    </source>
</reference>
<dbReference type="HOGENOM" id="CLU_2659827_0_0_1"/>
<protein>
    <submittedName>
        <fullName evidence="2">Uncharacterized protein</fullName>
    </submittedName>
</protein>
<dbReference type="VEuPathDB" id="FungiDB:HpaG805072"/>
<evidence type="ECO:0000313" key="3">
    <source>
        <dbReference type="Proteomes" id="UP000011713"/>
    </source>
</evidence>
<name>M4BFK3_HYAAE</name>
<reference evidence="3" key="1">
    <citation type="journal article" date="2010" name="Science">
        <title>Signatures of adaptation to obligate biotrophy in the Hyaloperonospora arabidopsidis genome.</title>
        <authorList>
            <person name="Baxter L."/>
            <person name="Tripathy S."/>
            <person name="Ishaque N."/>
            <person name="Boot N."/>
            <person name="Cabral A."/>
            <person name="Kemen E."/>
            <person name="Thines M."/>
            <person name="Ah-Fong A."/>
            <person name="Anderson R."/>
            <person name="Badejoko W."/>
            <person name="Bittner-Eddy P."/>
            <person name="Boore J.L."/>
            <person name="Chibucos M.C."/>
            <person name="Coates M."/>
            <person name="Dehal P."/>
            <person name="Delehaunty K."/>
            <person name="Dong S."/>
            <person name="Downton P."/>
            <person name="Dumas B."/>
            <person name="Fabro G."/>
            <person name="Fronick C."/>
            <person name="Fuerstenberg S.I."/>
            <person name="Fulton L."/>
            <person name="Gaulin E."/>
            <person name="Govers F."/>
            <person name="Hughes L."/>
            <person name="Humphray S."/>
            <person name="Jiang R.H."/>
            <person name="Judelson H."/>
            <person name="Kamoun S."/>
            <person name="Kyung K."/>
            <person name="Meijer H."/>
            <person name="Minx P."/>
            <person name="Morris P."/>
            <person name="Nelson J."/>
            <person name="Phuntumart V."/>
            <person name="Qutob D."/>
            <person name="Rehmany A."/>
            <person name="Rougon-Cardoso A."/>
            <person name="Ryden P."/>
            <person name="Torto-Alalibo T."/>
            <person name="Studholme D."/>
            <person name="Wang Y."/>
            <person name="Win J."/>
            <person name="Wood J."/>
            <person name="Clifton S.W."/>
            <person name="Rogers J."/>
            <person name="Van den Ackerveken G."/>
            <person name="Jones J.D."/>
            <person name="McDowell J.M."/>
            <person name="Beynon J."/>
            <person name="Tyler B.M."/>
        </authorList>
    </citation>
    <scope>NUCLEOTIDE SEQUENCE [LARGE SCALE GENOMIC DNA]</scope>
    <source>
        <strain evidence="3">Emoy2</strain>
    </source>
</reference>
<dbReference type="InParanoid" id="M4BFK3"/>
<dbReference type="EMBL" id="JH598211">
    <property type="status" value="NOT_ANNOTATED_CDS"/>
    <property type="molecule type" value="Genomic_DNA"/>
</dbReference>
<keyword evidence="1" id="KW-1133">Transmembrane helix</keyword>
<dbReference type="Proteomes" id="UP000011713">
    <property type="component" value="Unassembled WGS sequence"/>
</dbReference>
<accession>M4BFK3</accession>